<dbReference type="Gene3D" id="3.40.980.10">
    <property type="entry name" value="MoaB/Mog-like domain"/>
    <property type="match status" value="1"/>
</dbReference>
<evidence type="ECO:0000256" key="2">
    <source>
        <dbReference type="ARBA" id="ARBA00005046"/>
    </source>
</evidence>
<dbReference type="SUPFAM" id="SSF53218">
    <property type="entry name" value="Molybdenum cofactor biosynthesis proteins"/>
    <property type="match status" value="1"/>
</dbReference>
<keyword evidence="9" id="KW-0460">Magnesium</keyword>
<dbReference type="EC" id="2.10.1.1" evidence="4 9"/>
<dbReference type="SMART" id="SM00852">
    <property type="entry name" value="MoCF_biosynth"/>
    <property type="match status" value="1"/>
</dbReference>
<proteinExistence type="inferred from homology"/>
<evidence type="ECO:0000256" key="5">
    <source>
        <dbReference type="ARBA" id="ARBA00021108"/>
    </source>
</evidence>
<evidence type="ECO:0000256" key="7">
    <source>
        <dbReference type="ARBA" id="ARBA00023150"/>
    </source>
</evidence>
<keyword evidence="9" id="KW-0808">Transferase</keyword>
<gene>
    <name evidence="11" type="ORF">H6A19_08190</name>
</gene>
<keyword evidence="6 9" id="KW-0500">Molybdenum</keyword>
<comment type="function">
    <text evidence="1 9">Catalyzes the insertion of molybdate into adenylated molybdopterin with the concomitant release of AMP.</text>
</comment>
<dbReference type="EMBL" id="JACJLL010000041">
    <property type="protein sequence ID" value="MBM6819314.1"/>
    <property type="molecule type" value="Genomic_DNA"/>
</dbReference>
<dbReference type="Pfam" id="PF03454">
    <property type="entry name" value="MoeA_C"/>
    <property type="match status" value="1"/>
</dbReference>
<dbReference type="Gene3D" id="2.40.340.10">
    <property type="entry name" value="MoeA, C-terminal, domain IV"/>
    <property type="match status" value="1"/>
</dbReference>
<evidence type="ECO:0000256" key="3">
    <source>
        <dbReference type="ARBA" id="ARBA00010763"/>
    </source>
</evidence>
<evidence type="ECO:0000256" key="1">
    <source>
        <dbReference type="ARBA" id="ARBA00002901"/>
    </source>
</evidence>
<evidence type="ECO:0000256" key="4">
    <source>
        <dbReference type="ARBA" id="ARBA00013269"/>
    </source>
</evidence>
<dbReference type="PANTHER" id="PTHR10192:SF5">
    <property type="entry name" value="GEPHYRIN"/>
    <property type="match status" value="1"/>
</dbReference>
<dbReference type="InterPro" id="IPR036135">
    <property type="entry name" value="MoeA_linker/N_sf"/>
</dbReference>
<evidence type="ECO:0000256" key="8">
    <source>
        <dbReference type="ARBA" id="ARBA00047317"/>
    </source>
</evidence>
<evidence type="ECO:0000256" key="6">
    <source>
        <dbReference type="ARBA" id="ARBA00022505"/>
    </source>
</evidence>
<dbReference type="NCBIfam" id="NF045515">
    <property type="entry name" value="Glp_gephyrin"/>
    <property type="match status" value="1"/>
</dbReference>
<evidence type="ECO:0000256" key="9">
    <source>
        <dbReference type="RuleBase" id="RU365090"/>
    </source>
</evidence>
<dbReference type="RefSeq" id="WP_204572229.1">
    <property type="nucleotide sequence ID" value="NZ_JACJLL010000041.1"/>
</dbReference>
<dbReference type="Pfam" id="PF00994">
    <property type="entry name" value="MoCF_biosynth"/>
    <property type="match status" value="1"/>
</dbReference>
<dbReference type="NCBIfam" id="TIGR00177">
    <property type="entry name" value="molyb_syn"/>
    <property type="match status" value="1"/>
</dbReference>
<evidence type="ECO:0000259" key="10">
    <source>
        <dbReference type="SMART" id="SM00852"/>
    </source>
</evidence>
<reference evidence="11 12" key="1">
    <citation type="journal article" date="2021" name="Sci. Rep.">
        <title>The distribution of antibiotic resistance genes in chicken gut microbiota commensals.</title>
        <authorList>
            <person name="Juricova H."/>
            <person name="Matiasovicova J."/>
            <person name="Kubasova T."/>
            <person name="Cejkova D."/>
            <person name="Rychlik I."/>
        </authorList>
    </citation>
    <scope>NUCLEOTIDE SEQUENCE [LARGE SCALE GENOMIC DNA]</scope>
    <source>
        <strain evidence="11 12">An435</strain>
    </source>
</reference>
<dbReference type="PANTHER" id="PTHR10192">
    <property type="entry name" value="MOLYBDOPTERIN BIOSYNTHESIS PROTEIN"/>
    <property type="match status" value="1"/>
</dbReference>
<keyword evidence="7 9" id="KW-0501">Molybdenum cofactor biosynthesis</keyword>
<dbReference type="InterPro" id="IPR036688">
    <property type="entry name" value="MoeA_C_domain_IV_sf"/>
</dbReference>
<dbReference type="InterPro" id="IPR005110">
    <property type="entry name" value="MoeA_linker/N"/>
</dbReference>
<evidence type="ECO:0000313" key="12">
    <source>
        <dbReference type="Proteomes" id="UP000767334"/>
    </source>
</evidence>
<dbReference type="Pfam" id="PF03453">
    <property type="entry name" value="MoeA_N"/>
    <property type="match status" value="1"/>
</dbReference>
<dbReference type="InterPro" id="IPR036425">
    <property type="entry name" value="MoaB/Mog-like_dom_sf"/>
</dbReference>
<dbReference type="SUPFAM" id="SSF63882">
    <property type="entry name" value="MoeA N-terminal region -like"/>
    <property type="match status" value="1"/>
</dbReference>
<dbReference type="Gene3D" id="3.90.105.10">
    <property type="entry name" value="Molybdopterin biosynthesis moea protein, domain 2"/>
    <property type="match status" value="1"/>
</dbReference>
<organism evidence="11 12">
    <name type="scientific">Clostridium saudiense</name>
    <dbReference type="NCBI Taxonomy" id="1414720"/>
    <lineage>
        <taxon>Bacteria</taxon>
        <taxon>Bacillati</taxon>
        <taxon>Bacillota</taxon>
        <taxon>Clostridia</taxon>
        <taxon>Eubacteriales</taxon>
        <taxon>Clostridiaceae</taxon>
        <taxon>Clostridium</taxon>
    </lineage>
</organism>
<dbReference type="CDD" id="cd00887">
    <property type="entry name" value="MoeA"/>
    <property type="match status" value="1"/>
</dbReference>
<dbReference type="Proteomes" id="UP000767334">
    <property type="component" value="Unassembled WGS sequence"/>
</dbReference>
<name>A0ABS2FG34_9CLOT</name>
<protein>
    <recommendedName>
        <fullName evidence="5 9">Molybdopterin molybdenumtransferase</fullName>
        <ecNumber evidence="4 9">2.10.1.1</ecNumber>
    </recommendedName>
</protein>
<comment type="caution">
    <text evidence="11">The sequence shown here is derived from an EMBL/GenBank/DDBJ whole genome shotgun (WGS) entry which is preliminary data.</text>
</comment>
<evidence type="ECO:0000313" key="11">
    <source>
        <dbReference type="EMBL" id="MBM6819314.1"/>
    </source>
</evidence>
<dbReference type="InterPro" id="IPR005111">
    <property type="entry name" value="MoeA_C_domain_IV"/>
</dbReference>
<keyword evidence="12" id="KW-1185">Reference proteome</keyword>
<accession>A0ABS2FG34</accession>
<keyword evidence="9" id="KW-0479">Metal-binding</keyword>
<comment type="catalytic activity">
    <reaction evidence="8">
        <text>adenylyl-molybdopterin + molybdate = Mo-molybdopterin + AMP + H(+)</text>
        <dbReference type="Rhea" id="RHEA:35047"/>
        <dbReference type="ChEBI" id="CHEBI:15378"/>
        <dbReference type="ChEBI" id="CHEBI:36264"/>
        <dbReference type="ChEBI" id="CHEBI:62727"/>
        <dbReference type="ChEBI" id="CHEBI:71302"/>
        <dbReference type="ChEBI" id="CHEBI:456215"/>
        <dbReference type="EC" id="2.10.1.1"/>
    </reaction>
</comment>
<sequence length="401" mass="44169">MKSFISLEEAINILNDNVGHLDVEEVNLIDGIKRVLATDIYSTIDNPPFDKSAMDGYAVIAEDSKLKEKIKVIDKVFAGNLCDSIVTSKTAVRIMTGAPIPSGANAVIKQEDVTLRDDNYIILNNSVKENENICFKGEDIKRGTLLVKKGKKLDYADIGIIASSGIEKIKVYKLPKIALISTGDEVIDIADALMPGKIFNSNKYSIISRIKELGYDIQYTTHVKDIENQIEECINSISNNIDIIITTGGVSVGEKDLLNEAIDNINGKRLFWKVKIKPGSAVLCSKVNNALVISLSGNPTAALTVFELFVKTSLEKMCGYEKLEVKREEAILCDNFNKKSPQRRFIRGRVVIEEGKQMVYITQIKSGNGILSSNLNSNCMIEVQGGNEGLKVGEIVDIIKF</sequence>
<dbReference type="InterPro" id="IPR001453">
    <property type="entry name" value="MoaB/Mog_dom"/>
</dbReference>
<comment type="cofactor">
    <cofactor evidence="9">
        <name>Mg(2+)</name>
        <dbReference type="ChEBI" id="CHEBI:18420"/>
    </cofactor>
</comment>
<feature type="domain" description="MoaB/Mog" evidence="10">
    <location>
        <begin position="178"/>
        <end position="316"/>
    </location>
</feature>
<comment type="similarity">
    <text evidence="3 9">Belongs to the MoeA family.</text>
</comment>
<dbReference type="InterPro" id="IPR038987">
    <property type="entry name" value="MoeA-like"/>
</dbReference>
<comment type="pathway">
    <text evidence="2 9">Cofactor biosynthesis; molybdopterin biosynthesis.</text>
</comment>
<dbReference type="Gene3D" id="2.170.190.11">
    <property type="entry name" value="Molybdopterin biosynthesis moea protein, domain 3"/>
    <property type="match status" value="1"/>
</dbReference>
<dbReference type="SUPFAM" id="SSF63867">
    <property type="entry name" value="MoeA C-terminal domain-like"/>
    <property type="match status" value="1"/>
</dbReference>